<name>A0ACC1YPR9_MELAZ</name>
<proteinExistence type="predicted"/>
<keyword evidence="2" id="KW-1185">Reference proteome</keyword>
<dbReference type="Proteomes" id="UP001164539">
    <property type="component" value="Chromosome 2"/>
</dbReference>
<evidence type="ECO:0000313" key="2">
    <source>
        <dbReference type="Proteomes" id="UP001164539"/>
    </source>
</evidence>
<evidence type="ECO:0000313" key="1">
    <source>
        <dbReference type="EMBL" id="KAJ4724605.1"/>
    </source>
</evidence>
<gene>
    <name evidence="1" type="ORF">OWV82_003573</name>
</gene>
<organism evidence="1 2">
    <name type="scientific">Melia azedarach</name>
    <name type="common">Chinaberry tree</name>
    <dbReference type="NCBI Taxonomy" id="155640"/>
    <lineage>
        <taxon>Eukaryota</taxon>
        <taxon>Viridiplantae</taxon>
        <taxon>Streptophyta</taxon>
        <taxon>Embryophyta</taxon>
        <taxon>Tracheophyta</taxon>
        <taxon>Spermatophyta</taxon>
        <taxon>Magnoliopsida</taxon>
        <taxon>eudicotyledons</taxon>
        <taxon>Gunneridae</taxon>
        <taxon>Pentapetalae</taxon>
        <taxon>rosids</taxon>
        <taxon>malvids</taxon>
        <taxon>Sapindales</taxon>
        <taxon>Meliaceae</taxon>
        <taxon>Melia</taxon>
    </lineage>
</organism>
<sequence length="195" mass="21850">MASDSMASSSKNPRMESSSSNPIKTISLTTSDGQPIKTISLTTSDGQLFTVEESVALEFGTVKSFFEDNSDAVEDAVIPLPNVSGDVLTKVIIYCRKHLEFRKHSTPKEEVKSFNRGFVQDESTDMIMEIVLAANYLNVKDLLELMEDTVADRIKNKSVEYVRELFGIANDFTPEEEESIRKEYAWAFEGVDKDN</sequence>
<reference evidence="1 2" key="1">
    <citation type="journal article" date="2023" name="Science">
        <title>Complex scaffold remodeling in plant triterpene biosynthesis.</title>
        <authorList>
            <person name="De La Pena R."/>
            <person name="Hodgson H."/>
            <person name="Liu J.C."/>
            <person name="Stephenson M.J."/>
            <person name="Martin A.C."/>
            <person name="Owen C."/>
            <person name="Harkess A."/>
            <person name="Leebens-Mack J."/>
            <person name="Jimenez L.E."/>
            <person name="Osbourn A."/>
            <person name="Sattely E.S."/>
        </authorList>
    </citation>
    <scope>NUCLEOTIDE SEQUENCE [LARGE SCALE GENOMIC DNA]</scope>
    <source>
        <strain evidence="2">cv. JPN11</strain>
        <tissue evidence="1">Leaf</tissue>
    </source>
</reference>
<dbReference type="EMBL" id="CM051395">
    <property type="protein sequence ID" value="KAJ4724605.1"/>
    <property type="molecule type" value="Genomic_DNA"/>
</dbReference>
<comment type="caution">
    <text evidence="1">The sequence shown here is derived from an EMBL/GenBank/DDBJ whole genome shotgun (WGS) entry which is preliminary data.</text>
</comment>
<protein>
    <submittedName>
        <fullName evidence="1">SKP1</fullName>
    </submittedName>
</protein>
<accession>A0ACC1YPR9</accession>